<evidence type="ECO:0000313" key="6">
    <source>
        <dbReference type="Proteomes" id="UP000186308"/>
    </source>
</evidence>
<dbReference type="InterPro" id="IPR009612">
    <property type="entry name" value="IcmF-rel"/>
</dbReference>
<keyword evidence="6" id="KW-1185">Reference proteome</keyword>
<evidence type="ECO:0000259" key="3">
    <source>
        <dbReference type="Pfam" id="PF06761"/>
    </source>
</evidence>
<dbReference type="PANTHER" id="PTHR36153:SF1">
    <property type="entry name" value="TYPE VI SECRETION SYSTEM COMPONENT TSSM1"/>
    <property type="match status" value="1"/>
</dbReference>
<gene>
    <name evidence="5" type="ORF">SAMN05421828_12511</name>
</gene>
<dbReference type="InterPro" id="IPR017731">
    <property type="entry name" value="TssM1-like"/>
</dbReference>
<keyword evidence="1" id="KW-0812">Transmembrane</keyword>
<protein>
    <submittedName>
        <fullName evidence="5">Type VI secretion system protein ImpL</fullName>
    </submittedName>
</protein>
<dbReference type="InterPro" id="IPR025743">
    <property type="entry name" value="TssM1_N"/>
</dbReference>
<evidence type="ECO:0000313" key="5">
    <source>
        <dbReference type="EMBL" id="SIR33358.1"/>
    </source>
</evidence>
<organism evidence="5 6">
    <name type="scientific">Acidiphilium rubrum</name>
    <dbReference type="NCBI Taxonomy" id="526"/>
    <lineage>
        <taxon>Bacteria</taxon>
        <taxon>Pseudomonadati</taxon>
        <taxon>Pseudomonadota</taxon>
        <taxon>Alphaproteobacteria</taxon>
        <taxon>Acetobacterales</taxon>
        <taxon>Acidocellaceae</taxon>
        <taxon>Acidiphilium</taxon>
    </lineage>
</organism>
<accession>A0A8G2CMY1</accession>
<dbReference type="InterPro" id="IPR010623">
    <property type="entry name" value="IcmF_C"/>
</dbReference>
<reference evidence="5 6" key="1">
    <citation type="submission" date="2017-01" db="EMBL/GenBank/DDBJ databases">
        <authorList>
            <person name="Varghese N."/>
            <person name="Submissions S."/>
        </authorList>
    </citation>
    <scope>NUCLEOTIDE SEQUENCE [LARGE SCALE GENOMIC DNA]</scope>
    <source>
        <strain evidence="5 6">ATCC 35905</strain>
    </source>
</reference>
<feature type="transmembrane region" description="Helical" evidence="1">
    <location>
        <begin position="431"/>
        <end position="454"/>
    </location>
</feature>
<keyword evidence="1" id="KW-1133">Transmembrane helix</keyword>
<feature type="domain" description="Type VI secretion system IcmF C-terminal" evidence="2">
    <location>
        <begin position="1042"/>
        <end position="1149"/>
    </location>
</feature>
<feature type="transmembrane region" description="Helical" evidence="1">
    <location>
        <begin position="7"/>
        <end position="29"/>
    </location>
</feature>
<dbReference type="SUPFAM" id="SSF52540">
    <property type="entry name" value="P-loop containing nucleoside triphosphate hydrolases"/>
    <property type="match status" value="1"/>
</dbReference>
<sequence>MNARLARWLLTGLGVAIIAALVWFFAPFWPPLAGILPRAIIIALIVLLWLGVNLWLDRRARKRASTVESAITAAPVDPDAGAKQDEVAALSARLKKALAILAKARGTRGYLYEQPWYVIIGPPGAGKTTALMNAGLNFPLAAELGQGAVAGVGGTRYCDWWFTDQAVMIDTAGRYTTQDSAVAVDQAGWHGFLDLLKRTRPRQPLNGVIVAIALSDIAGGDPSASAAHARAIRARIKDLTSRLGVTVPVYALFTKSDLIAGFTEFFDDLDTAGRAQVWGATFPNERGPAGAVREFVPEFKALIGRIEARVIDRLAAERSPDRRAMIEGFPLQVASLQAPLAAFLTEAFGGSTLDPAPWLRGVYLCSGTQEGTPIDRLTGALARSFGIDQRRAPSLRPQSGRSYFLASLLKDVIFGEAMLGSADRGLARRRFALRAGGFAAVGVVFIALVAGLLISRGNNAAAIARANNSLAAEQKIAATLKLDPVSSANLPLIAPLLEQARRLAAAKPDAGFAGLGLDQTRSIHAATAAVYRHTLDFALLPRLVLQLEAEMRGGLDRPDFLYQATRVYLMLGNQGPLDAPLVEAWMKLDWQRLYPGIGQTDLRASLMENLIDLLARPLPDVPLDGGLVATARATFSRVPIAERVYSRIRDSQAAARVPDWTPAAALGAAGTPLFTNATGKPLTDGVPGFFTRRGFYTVLLPALTHATQDVAKESWVLGQSSQVDPNSPQMQSLESDVIKLYEADYAAHWRTMIDDINLVPLGSAGQAVQALYVLGSPQSPMKTLLESMAKQLTLSQAPKLPKGSAAPKAPHLAALDAAAARLKGVVGPENGAPPPAPGAAIDQKFAPLRTYVGNGAVGAPISLTLQLIDQVQQQLATLAATAPGAAGPAAPGAGGDAAALLEGEAQHDPQPVRRWLSGITATANTLRGGSAAASAAAAFNAPGGAAPLCQKAVVGHYPFDRSASAGIPLADFAHLFAPGAALDSFFNTQVRPFVNMTAPVWHVQPVNGVTPPVSQGAVAEFQRAQEIQQMFFVGSATPSVQFTITPESLSASAAQVTLQLGGVTINYAHGPTVPTSVTWPGADGMQAARLIITPAAAGGTPITLQASGPWAVFRLFNQGSLTAGGASARYTLTFDQGGETASFAIEAGSIFNPFAPGVLTNFRCPSLRG</sequence>
<dbReference type="InterPro" id="IPR027417">
    <property type="entry name" value="P-loop_NTPase"/>
</dbReference>
<dbReference type="RefSeq" id="WP_029312503.1">
    <property type="nucleotide sequence ID" value="NZ_FTNE01000025.1"/>
</dbReference>
<feature type="domain" description="Type VI secretion system component TssM1 N-terminal" evidence="4">
    <location>
        <begin position="184"/>
        <end position="440"/>
    </location>
</feature>
<evidence type="ECO:0000256" key="1">
    <source>
        <dbReference type="SAM" id="Phobius"/>
    </source>
</evidence>
<dbReference type="Proteomes" id="UP000186308">
    <property type="component" value="Unassembled WGS sequence"/>
</dbReference>
<comment type="caution">
    <text evidence="5">The sequence shown here is derived from an EMBL/GenBank/DDBJ whole genome shotgun (WGS) entry which is preliminary data.</text>
</comment>
<feature type="transmembrane region" description="Helical" evidence="1">
    <location>
        <begin position="35"/>
        <end position="56"/>
    </location>
</feature>
<dbReference type="InterPro" id="IPR053156">
    <property type="entry name" value="T6SS_TssM-like"/>
</dbReference>
<feature type="domain" description="IcmF-related" evidence="3">
    <location>
        <begin position="495"/>
        <end position="792"/>
    </location>
</feature>
<name>A0A8G2CMY1_ACIRU</name>
<proteinExistence type="predicted"/>
<dbReference type="Pfam" id="PF06761">
    <property type="entry name" value="IcmF-related"/>
    <property type="match status" value="1"/>
</dbReference>
<dbReference type="Pfam" id="PF06744">
    <property type="entry name" value="IcmF_C"/>
    <property type="match status" value="1"/>
</dbReference>
<dbReference type="PANTHER" id="PTHR36153">
    <property type="entry name" value="INNER MEMBRANE PROTEIN-RELATED"/>
    <property type="match status" value="1"/>
</dbReference>
<evidence type="ECO:0000259" key="2">
    <source>
        <dbReference type="Pfam" id="PF06744"/>
    </source>
</evidence>
<dbReference type="NCBIfam" id="TIGR03348">
    <property type="entry name" value="VI_IcmF"/>
    <property type="match status" value="1"/>
</dbReference>
<keyword evidence="1" id="KW-0472">Membrane</keyword>
<dbReference type="AlphaFoldDB" id="A0A8G2CMY1"/>
<dbReference type="EMBL" id="FTNE01000025">
    <property type="protein sequence ID" value="SIR33358.1"/>
    <property type="molecule type" value="Genomic_DNA"/>
</dbReference>
<dbReference type="OrthoDB" id="9758229at2"/>
<dbReference type="Pfam" id="PF14331">
    <property type="entry name" value="IcmF-related_N"/>
    <property type="match status" value="1"/>
</dbReference>
<evidence type="ECO:0000259" key="4">
    <source>
        <dbReference type="Pfam" id="PF14331"/>
    </source>
</evidence>